<comment type="cofactor">
    <cofactor evidence="6 8">
        <name>Mg(2+)</name>
        <dbReference type="ChEBI" id="CHEBI:18420"/>
    </cofactor>
    <cofactor evidence="6 8">
        <name>Mn(2+)</name>
        <dbReference type="ChEBI" id="CHEBI:29035"/>
    </cofactor>
    <text evidence="6 8">Probably binds two magnesium or manganese ions per subunit.</text>
</comment>
<dbReference type="Proteomes" id="UP000070544">
    <property type="component" value="Unassembled WGS sequence"/>
</dbReference>
<evidence type="ECO:0000256" key="4">
    <source>
        <dbReference type="ARBA" id="ARBA00022842"/>
    </source>
</evidence>
<feature type="active site" evidence="5">
    <location>
        <position position="227"/>
    </location>
</feature>
<accession>A0A139AQQ5</accession>
<feature type="binding site" evidence="6">
    <location>
        <position position="146"/>
    </location>
    <ligand>
        <name>Mg(2+)</name>
        <dbReference type="ChEBI" id="CHEBI:18420"/>
        <label>1</label>
    </ligand>
</feature>
<dbReference type="Gene3D" id="3.60.10.10">
    <property type="entry name" value="Endonuclease/exonuclease/phosphatase"/>
    <property type="match status" value="1"/>
</dbReference>
<dbReference type="OrthoDB" id="498125at2759"/>
<feature type="binding site" evidence="6">
    <location>
        <position position="266"/>
    </location>
    <ligand>
        <name>Mg(2+)</name>
        <dbReference type="ChEBI" id="CHEBI:18420"/>
        <label>1</label>
    </ligand>
</feature>
<sequence length="374" mass="41548">MDDVTGTGDSVAQAHPELVDGADAAQVEVSAAISPAKKKTAKAPSSKKRAKKDQETSPADAKTAADVIDPTAKDSTDVKDAEKPEKPDHNYPVNTAMPTSYDFLPPKAEKSVRIVSLNVAGIQAARKKGLDTYIRAESADILCLQETKLQAQDDAVFADVYPWRYWSLSKTKKGYSGTCVLSKLPPLSTRLGIPTTTTTTPAPTEDEDDEGRAVTLEFESFYLVANYVPNAGQKLERLAHKRDYAGWVREYLASLQTTKPVIWTGDLNVAHTAVDLTRPKGNTRTAGFTVEEREDFSTTLTQLDLVDLWRHLHPTEQDYTYYSYRFNCRAKHLGWRLDYFVVSRALLDKVRSCEIRNKVYGCSDHVPLALEIEV</sequence>
<feature type="site" description="Transition state stabilizer" evidence="7">
    <location>
        <position position="268"/>
    </location>
</feature>
<dbReference type="GO" id="GO:0008311">
    <property type="term" value="F:double-stranded DNA 3'-5' DNA exonuclease activity"/>
    <property type="evidence" value="ECO:0007669"/>
    <property type="project" value="TreeGrafter"/>
</dbReference>
<keyword evidence="6" id="KW-0464">Manganese</keyword>
<keyword evidence="3" id="KW-0378">Hydrolase</keyword>
<dbReference type="OMA" id="WWSYRGR"/>
<keyword evidence="4 6" id="KW-0460">Magnesium</keyword>
<dbReference type="PANTHER" id="PTHR22748:SF6">
    <property type="entry name" value="DNA-(APURINIC OR APYRIMIDINIC SITE) ENDONUCLEASE"/>
    <property type="match status" value="1"/>
</dbReference>
<evidence type="ECO:0000256" key="7">
    <source>
        <dbReference type="PIRSR" id="PIRSR604808-3"/>
    </source>
</evidence>
<dbReference type="GO" id="GO:0005634">
    <property type="term" value="C:nucleus"/>
    <property type="evidence" value="ECO:0007669"/>
    <property type="project" value="TreeGrafter"/>
</dbReference>
<dbReference type="EMBL" id="KQ965740">
    <property type="protein sequence ID" value="KXS19058.1"/>
    <property type="molecule type" value="Genomic_DNA"/>
</dbReference>
<keyword evidence="2 6" id="KW-0479">Metal-binding</keyword>
<feature type="site" description="Important for catalytic activity" evidence="7">
    <location>
        <position position="338"/>
    </location>
</feature>
<proteinExistence type="inferred from homology"/>
<feature type="binding site" evidence="6">
    <location>
        <position position="118"/>
    </location>
    <ligand>
        <name>Mg(2+)</name>
        <dbReference type="ChEBI" id="CHEBI:18420"/>
        <label>1</label>
    </ligand>
</feature>
<dbReference type="STRING" id="1344416.A0A139AQQ5"/>
<reference evidence="11 12" key="1">
    <citation type="journal article" date="2015" name="Genome Biol. Evol.">
        <title>Phylogenomic analyses indicate that early fungi evolved digesting cell walls of algal ancestors of land plants.</title>
        <authorList>
            <person name="Chang Y."/>
            <person name="Wang S."/>
            <person name="Sekimoto S."/>
            <person name="Aerts A.L."/>
            <person name="Choi C."/>
            <person name="Clum A."/>
            <person name="LaButti K.M."/>
            <person name="Lindquist E.A."/>
            <person name="Yee Ngan C."/>
            <person name="Ohm R.A."/>
            <person name="Salamov A.A."/>
            <person name="Grigoriev I.V."/>
            <person name="Spatafora J.W."/>
            <person name="Berbee M.L."/>
        </authorList>
    </citation>
    <scope>NUCLEOTIDE SEQUENCE [LARGE SCALE GENOMIC DNA]</scope>
    <source>
        <strain evidence="11 12">JEL478</strain>
    </source>
</reference>
<organism evidence="11 12">
    <name type="scientific">Gonapodya prolifera (strain JEL478)</name>
    <name type="common">Monoblepharis prolifera</name>
    <dbReference type="NCBI Taxonomy" id="1344416"/>
    <lineage>
        <taxon>Eukaryota</taxon>
        <taxon>Fungi</taxon>
        <taxon>Fungi incertae sedis</taxon>
        <taxon>Chytridiomycota</taxon>
        <taxon>Chytridiomycota incertae sedis</taxon>
        <taxon>Monoblepharidomycetes</taxon>
        <taxon>Monoblepharidales</taxon>
        <taxon>Gonapodyaceae</taxon>
        <taxon>Gonapodya</taxon>
    </lineage>
</organism>
<dbReference type="NCBIfam" id="TIGR00195">
    <property type="entry name" value="exoDNase_III"/>
    <property type="match status" value="1"/>
</dbReference>
<dbReference type="GO" id="GO:0046872">
    <property type="term" value="F:metal ion binding"/>
    <property type="evidence" value="ECO:0007669"/>
    <property type="project" value="UniProtKB-KW"/>
</dbReference>
<evidence type="ECO:0000256" key="8">
    <source>
        <dbReference type="RuleBase" id="RU362131"/>
    </source>
</evidence>
<evidence type="ECO:0000256" key="1">
    <source>
        <dbReference type="ARBA" id="ARBA00007092"/>
    </source>
</evidence>
<dbReference type="GO" id="GO:0006284">
    <property type="term" value="P:base-excision repair"/>
    <property type="evidence" value="ECO:0007669"/>
    <property type="project" value="TreeGrafter"/>
</dbReference>
<keyword evidence="8" id="KW-0227">DNA damage</keyword>
<evidence type="ECO:0000259" key="10">
    <source>
        <dbReference type="Pfam" id="PF03372"/>
    </source>
</evidence>
<dbReference type="SUPFAM" id="SSF56219">
    <property type="entry name" value="DNase I-like"/>
    <property type="match status" value="1"/>
</dbReference>
<dbReference type="AlphaFoldDB" id="A0A139AQQ5"/>
<dbReference type="InterPro" id="IPR005135">
    <property type="entry name" value="Endo/exonuclease/phosphatase"/>
</dbReference>
<evidence type="ECO:0000256" key="6">
    <source>
        <dbReference type="PIRSR" id="PIRSR604808-2"/>
    </source>
</evidence>
<feature type="compositionally biased region" description="Basic residues" evidence="9">
    <location>
        <begin position="36"/>
        <end position="51"/>
    </location>
</feature>
<dbReference type="NCBIfam" id="TIGR00633">
    <property type="entry name" value="xth"/>
    <property type="match status" value="1"/>
</dbReference>
<evidence type="ECO:0000256" key="9">
    <source>
        <dbReference type="SAM" id="MobiDB-lite"/>
    </source>
</evidence>
<evidence type="ECO:0000256" key="5">
    <source>
        <dbReference type="PIRSR" id="PIRSR604808-1"/>
    </source>
</evidence>
<name>A0A139AQQ5_GONPJ</name>
<dbReference type="Pfam" id="PF03372">
    <property type="entry name" value="Exo_endo_phos"/>
    <property type="match status" value="1"/>
</dbReference>
<protein>
    <recommendedName>
        <fullName evidence="8">DNA-(apurinic or apyrimidinic site) endonuclease</fullName>
        <ecNumber evidence="8">3.1.-.-</ecNumber>
    </recommendedName>
</protein>
<feature type="binding site" evidence="6">
    <location>
        <position position="365"/>
    </location>
    <ligand>
        <name>Mg(2+)</name>
        <dbReference type="ChEBI" id="CHEBI:18420"/>
        <label>1</label>
    </ligand>
</feature>
<evidence type="ECO:0000256" key="2">
    <source>
        <dbReference type="ARBA" id="ARBA00022723"/>
    </source>
</evidence>
<feature type="compositionally biased region" description="Basic and acidic residues" evidence="9">
    <location>
        <begin position="71"/>
        <end position="89"/>
    </location>
</feature>
<dbReference type="InterPro" id="IPR036691">
    <property type="entry name" value="Endo/exonu/phosph_ase_sf"/>
</dbReference>
<dbReference type="GO" id="GO:0008081">
    <property type="term" value="F:phosphoric diester hydrolase activity"/>
    <property type="evidence" value="ECO:0007669"/>
    <property type="project" value="TreeGrafter"/>
</dbReference>
<comment type="similarity">
    <text evidence="1 8">Belongs to the DNA repair enzymes AP/ExoA family.</text>
</comment>
<feature type="active site" description="Proton donor/acceptor" evidence="5">
    <location>
        <position position="266"/>
    </location>
</feature>
<dbReference type="GO" id="GO:0003677">
    <property type="term" value="F:DNA binding"/>
    <property type="evidence" value="ECO:0007669"/>
    <property type="project" value="InterPro"/>
</dbReference>
<feature type="region of interest" description="Disordered" evidence="9">
    <location>
        <begin position="1"/>
        <end position="98"/>
    </location>
</feature>
<evidence type="ECO:0000313" key="12">
    <source>
        <dbReference type="Proteomes" id="UP000070544"/>
    </source>
</evidence>
<evidence type="ECO:0000256" key="3">
    <source>
        <dbReference type="ARBA" id="ARBA00022801"/>
    </source>
</evidence>
<dbReference type="PANTHER" id="PTHR22748">
    <property type="entry name" value="AP ENDONUCLEASE"/>
    <property type="match status" value="1"/>
</dbReference>
<dbReference type="InterPro" id="IPR020847">
    <property type="entry name" value="AP_endonuclease_F1_BS"/>
</dbReference>
<dbReference type="PROSITE" id="PS00726">
    <property type="entry name" value="AP_NUCLEASE_F1_1"/>
    <property type="match status" value="1"/>
</dbReference>
<dbReference type="EC" id="3.1.-.-" evidence="8"/>
<dbReference type="InterPro" id="IPR004808">
    <property type="entry name" value="AP_endonuc_1"/>
</dbReference>
<evidence type="ECO:0000313" key="11">
    <source>
        <dbReference type="EMBL" id="KXS19058.1"/>
    </source>
</evidence>
<dbReference type="GO" id="GO:0003906">
    <property type="term" value="F:DNA-(apurinic or apyrimidinic site) endonuclease activity"/>
    <property type="evidence" value="ECO:0007669"/>
    <property type="project" value="TreeGrafter"/>
</dbReference>
<keyword evidence="8" id="KW-0234">DNA repair</keyword>
<dbReference type="CDD" id="cd09087">
    <property type="entry name" value="Ape1-like_AP-endo"/>
    <property type="match status" value="1"/>
</dbReference>
<feature type="binding site" evidence="6">
    <location>
        <position position="364"/>
    </location>
    <ligand>
        <name>Mg(2+)</name>
        <dbReference type="ChEBI" id="CHEBI:18420"/>
        <label>1</label>
    </ligand>
</feature>
<keyword evidence="12" id="KW-1185">Reference proteome</keyword>
<feature type="active site" description="Proton acceptor" evidence="5">
    <location>
        <position position="365"/>
    </location>
</feature>
<feature type="binding site" evidence="6">
    <location>
        <position position="268"/>
    </location>
    <ligand>
        <name>Mg(2+)</name>
        <dbReference type="ChEBI" id="CHEBI:18420"/>
        <label>1</label>
    </ligand>
</feature>
<gene>
    <name evidence="11" type="ORF">M427DRAFT_95779</name>
</gene>
<feature type="site" description="Interaction with DNA substrate" evidence="7">
    <location>
        <position position="365"/>
    </location>
</feature>
<dbReference type="PROSITE" id="PS51435">
    <property type="entry name" value="AP_NUCLEASE_F1_4"/>
    <property type="match status" value="1"/>
</dbReference>
<feature type="domain" description="Endonuclease/exonuclease/phosphatase" evidence="10">
    <location>
        <begin position="116"/>
        <end position="365"/>
    </location>
</feature>